<feature type="repeat" description="WD" evidence="5">
    <location>
        <begin position="173"/>
        <end position="214"/>
    </location>
</feature>
<dbReference type="Pfam" id="PF08513">
    <property type="entry name" value="LisH"/>
    <property type="match status" value="1"/>
</dbReference>
<dbReference type="GO" id="GO:0034967">
    <property type="term" value="C:Set3 complex"/>
    <property type="evidence" value="ECO:0007669"/>
    <property type="project" value="TreeGrafter"/>
</dbReference>
<keyword evidence="2 5" id="KW-0853">WD repeat</keyword>
<keyword evidence="4" id="KW-0539">Nucleus</keyword>
<evidence type="ECO:0000256" key="6">
    <source>
        <dbReference type="SAM" id="MobiDB-lite"/>
    </source>
</evidence>
<feature type="compositionally biased region" description="Basic and acidic residues" evidence="6">
    <location>
        <begin position="97"/>
        <end position="132"/>
    </location>
</feature>
<dbReference type="CDD" id="cd00200">
    <property type="entry name" value="WD40"/>
    <property type="match status" value="1"/>
</dbReference>
<dbReference type="GO" id="GO:0006357">
    <property type="term" value="P:regulation of transcription by RNA polymerase II"/>
    <property type="evidence" value="ECO:0007669"/>
    <property type="project" value="TreeGrafter"/>
</dbReference>
<gene>
    <name evidence="8" type="ORF">HK097_006910</name>
</gene>
<dbReference type="Gene3D" id="2.130.10.10">
    <property type="entry name" value="YVTN repeat-like/Quinoprotein amine dehydrogenase"/>
    <property type="match status" value="1"/>
</dbReference>
<dbReference type="PROSITE" id="PS50294">
    <property type="entry name" value="WD_REPEATS_REGION"/>
    <property type="match status" value="2"/>
</dbReference>
<dbReference type="SMART" id="SM00667">
    <property type="entry name" value="LisH"/>
    <property type="match status" value="1"/>
</dbReference>
<evidence type="ECO:0000256" key="2">
    <source>
        <dbReference type="ARBA" id="ARBA00022574"/>
    </source>
</evidence>
<dbReference type="InterPro" id="IPR036322">
    <property type="entry name" value="WD40_repeat_dom_sf"/>
</dbReference>
<name>A0AAD5X5K8_9FUNG</name>
<evidence type="ECO:0000256" key="5">
    <source>
        <dbReference type="PROSITE-ProRule" id="PRU00221"/>
    </source>
</evidence>
<dbReference type="InterPro" id="IPR045183">
    <property type="entry name" value="Ebi-like"/>
</dbReference>
<keyword evidence="9" id="KW-1185">Reference proteome</keyword>
<dbReference type="Gene3D" id="1.20.960.30">
    <property type="match status" value="1"/>
</dbReference>
<evidence type="ECO:0000256" key="3">
    <source>
        <dbReference type="ARBA" id="ARBA00022737"/>
    </source>
</evidence>
<dbReference type="PANTHER" id="PTHR22846">
    <property type="entry name" value="WD40 REPEAT PROTEIN"/>
    <property type="match status" value="1"/>
</dbReference>
<dbReference type="Proteomes" id="UP001212841">
    <property type="component" value="Unassembled WGS sequence"/>
</dbReference>
<protein>
    <recommendedName>
        <fullName evidence="7">Anaphase-promoting complex subunit 4-like WD40 domain-containing protein</fullName>
    </recommendedName>
</protein>
<dbReference type="InterPro" id="IPR024977">
    <property type="entry name" value="Apc4-like_WD40_dom"/>
</dbReference>
<sequence>MSVTSEEVNYLVYRYLLESGFTHSTFTFQTESAIHKTDIKGATVRPGALINLLQKGLQYVEIENHINEDGTEKKCNVPFSLLTPHICETGPEEDDKEDGKAARKSRKDDSVRRKEDRKGQRFDREKRARKEGPSAGVNADEGPSGNAAAEDMMEMDNAPSGSSKEPPSIMILKGGHSGAVYSTSWNETSSLLASGSHDGSVKVWKIPTSATVDVPSPITLKPAENGETWITAVEWNPPGNLLAAVSSDGHVWIYDAHGNQKFHIQGEHKKLITALKWNKKGDLLGISSMDNVTIMWDPTTGDKRQQYRFHTAAVMDLDWRDDTTIATCSNDKHIYVCQLGTPVPLIGWLAHEDAVNVVKWDPSGKHCASGSDDKTAAVWTTDSQSPVCRLTGHAGSVQSLQWGPSLSEVNARATLFTYSEDGTIRHWTIKRGECIRVIQKESPLLLHCLEIHPSGSYLATAASATGSTEDLAEVYSTKVS</sequence>
<feature type="repeat" description="WD" evidence="5">
    <location>
        <begin position="390"/>
        <end position="437"/>
    </location>
</feature>
<organism evidence="8 9">
    <name type="scientific">Rhizophlyctis rosea</name>
    <dbReference type="NCBI Taxonomy" id="64517"/>
    <lineage>
        <taxon>Eukaryota</taxon>
        <taxon>Fungi</taxon>
        <taxon>Fungi incertae sedis</taxon>
        <taxon>Chytridiomycota</taxon>
        <taxon>Chytridiomycota incertae sedis</taxon>
        <taxon>Chytridiomycetes</taxon>
        <taxon>Rhizophlyctidales</taxon>
        <taxon>Rhizophlyctidaceae</taxon>
        <taxon>Rhizophlyctis</taxon>
    </lineage>
</organism>
<dbReference type="AlphaFoldDB" id="A0AAD5X5K8"/>
<feature type="region of interest" description="Disordered" evidence="6">
    <location>
        <begin position="84"/>
        <end position="148"/>
    </location>
</feature>
<feature type="repeat" description="WD" evidence="5">
    <location>
        <begin position="348"/>
        <end position="389"/>
    </location>
</feature>
<dbReference type="InterPro" id="IPR015943">
    <property type="entry name" value="WD40/YVTN_repeat-like_dom_sf"/>
</dbReference>
<evidence type="ECO:0000259" key="7">
    <source>
        <dbReference type="Pfam" id="PF12894"/>
    </source>
</evidence>
<comment type="caution">
    <text evidence="8">The sequence shown here is derived from an EMBL/GenBank/DDBJ whole genome shotgun (WGS) entry which is preliminary data.</text>
</comment>
<dbReference type="PANTHER" id="PTHR22846:SF2">
    <property type="entry name" value="F-BOX-LIKE_WD REPEAT-CONTAINING PROTEIN EBI"/>
    <property type="match status" value="1"/>
</dbReference>
<dbReference type="GO" id="GO:0003714">
    <property type="term" value="F:transcription corepressor activity"/>
    <property type="evidence" value="ECO:0007669"/>
    <property type="project" value="InterPro"/>
</dbReference>
<comment type="subcellular location">
    <subcellularLocation>
        <location evidence="1">Nucleus</location>
    </subcellularLocation>
</comment>
<dbReference type="PROSITE" id="PS50896">
    <property type="entry name" value="LISH"/>
    <property type="match status" value="1"/>
</dbReference>
<reference evidence="8" key="1">
    <citation type="submission" date="2020-05" db="EMBL/GenBank/DDBJ databases">
        <title>Phylogenomic resolution of chytrid fungi.</title>
        <authorList>
            <person name="Stajich J.E."/>
            <person name="Amses K."/>
            <person name="Simmons R."/>
            <person name="Seto K."/>
            <person name="Myers J."/>
            <person name="Bonds A."/>
            <person name="Quandt C.A."/>
            <person name="Barry K."/>
            <person name="Liu P."/>
            <person name="Grigoriev I."/>
            <person name="Longcore J.E."/>
            <person name="James T.Y."/>
        </authorList>
    </citation>
    <scope>NUCLEOTIDE SEQUENCE</scope>
    <source>
        <strain evidence="8">JEL0318</strain>
    </source>
</reference>
<feature type="domain" description="Anaphase-promoting complex subunit 4-like WD40" evidence="7">
    <location>
        <begin position="233"/>
        <end position="321"/>
    </location>
</feature>
<evidence type="ECO:0000256" key="1">
    <source>
        <dbReference type="ARBA" id="ARBA00004123"/>
    </source>
</evidence>
<evidence type="ECO:0000313" key="9">
    <source>
        <dbReference type="Proteomes" id="UP001212841"/>
    </source>
</evidence>
<dbReference type="EMBL" id="JADGJD010000328">
    <property type="protein sequence ID" value="KAJ3052084.1"/>
    <property type="molecule type" value="Genomic_DNA"/>
</dbReference>
<dbReference type="SUPFAM" id="SSF50978">
    <property type="entry name" value="WD40 repeat-like"/>
    <property type="match status" value="1"/>
</dbReference>
<dbReference type="Pfam" id="PF00400">
    <property type="entry name" value="WD40"/>
    <property type="match status" value="3"/>
</dbReference>
<evidence type="ECO:0000313" key="8">
    <source>
        <dbReference type="EMBL" id="KAJ3052084.1"/>
    </source>
</evidence>
<keyword evidence="3" id="KW-0677">Repeat</keyword>
<dbReference type="PROSITE" id="PS50082">
    <property type="entry name" value="WD_REPEATS_2"/>
    <property type="match status" value="4"/>
</dbReference>
<dbReference type="InterPro" id="IPR006594">
    <property type="entry name" value="LisH"/>
</dbReference>
<dbReference type="Pfam" id="PF12894">
    <property type="entry name" value="ANAPC4_WD40"/>
    <property type="match status" value="1"/>
</dbReference>
<evidence type="ECO:0000256" key="4">
    <source>
        <dbReference type="ARBA" id="ARBA00023242"/>
    </source>
</evidence>
<dbReference type="InterPro" id="IPR001680">
    <property type="entry name" value="WD40_rpt"/>
</dbReference>
<dbReference type="SMART" id="SM00320">
    <property type="entry name" value="WD40"/>
    <property type="match status" value="7"/>
</dbReference>
<proteinExistence type="predicted"/>
<accession>A0AAD5X5K8</accession>
<dbReference type="FunFam" id="1.20.960.30:FF:000001">
    <property type="entry name" value="F-box-like/WD repeat-containing protein TBL1XR1"/>
    <property type="match status" value="1"/>
</dbReference>
<feature type="repeat" description="WD" evidence="5">
    <location>
        <begin position="265"/>
        <end position="306"/>
    </location>
</feature>